<accession>A0A4Y9YU21</accession>
<protein>
    <submittedName>
        <fullName evidence="2">Uncharacterized protein</fullName>
    </submittedName>
</protein>
<gene>
    <name evidence="2" type="ORF">EVJ58_g2083</name>
</gene>
<feature type="compositionally biased region" description="Basic and acidic residues" evidence="1">
    <location>
        <begin position="33"/>
        <end position="48"/>
    </location>
</feature>
<evidence type="ECO:0000313" key="2">
    <source>
        <dbReference type="EMBL" id="TFY65253.1"/>
    </source>
</evidence>
<dbReference type="EMBL" id="SEKV01000074">
    <property type="protein sequence ID" value="TFY65253.1"/>
    <property type="molecule type" value="Genomic_DNA"/>
</dbReference>
<dbReference type="Proteomes" id="UP000298390">
    <property type="component" value="Unassembled WGS sequence"/>
</dbReference>
<dbReference type="AlphaFoldDB" id="A0A4Y9YU21"/>
<evidence type="ECO:0000313" key="3">
    <source>
        <dbReference type="Proteomes" id="UP000298390"/>
    </source>
</evidence>
<reference evidence="2 3" key="1">
    <citation type="submission" date="2019-01" db="EMBL/GenBank/DDBJ databases">
        <title>Genome sequencing of the rare red list fungi Fomitopsis rosea.</title>
        <authorList>
            <person name="Buettner E."/>
            <person name="Kellner H."/>
        </authorList>
    </citation>
    <scope>NUCLEOTIDE SEQUENCE [LARGE SCALE GENOMIC DNA]</scope>
    <source>
        <strain evidence="2 3">DSM 105464</strain>
    </source>
</reference>
<sequence length="61" mass="6635">MLSEPSLPTNSWATAGAALAGVAHTRESASRVYLAERQRSQHPLRREGDDVDMSEGQVKRG</sequence>
<name>A0A4Y9YU21_9APHY</name>
<comment type="caution">
    <text evidence="2">The sequence shown here is derived from an EMBL/GenBank/DDBJ whole genome shotgun (WGS) entry which is preliminary data.</text>
</comment>
<feature type="region of interest" description="Disordered" evidence="1">
    <location>
        <begin position="33"/>
        <end position="61"/>
    </location>
</feature>
<proteinExistence type="predicted"/>
<organism evidence="2 3">
    <name type="scientific">Rhodofomes roseus</name>
    <dbReference type="NCBI Taxonomy" id="34475"/>
    <lineage>
        <taxon>Eukaryota</taxon>
        <taxon>Fungi</taxon>
        <taxon>Dikarya</taxon>
        <taxon>Basidiomycota</taxon>
        <taxon>Agaricomycotina</taxon>
        <taxon>Agaricomycetes</taxon>
        <taxon>Polyporales</taxon>
        <taxon>Rhodofomes</taxon>
    </lineage>
</organism>
<evidence type="ECO:0000256" key="1">
    <source>
        <dbReference type="SAM" id="MobiDB-lite"/>
    </source>
</evidence>